<evidence type="ECO:0000313" key="3">
    <source>
        <dbReference type="Proteomes" id="UP001054945"/>
    </source>
</evidence>
<organism evidence="2 3">
    <name type="scientific">Caerostris extrusa</name>
    <name type="common">Bark spider</name>
    <name type="synonym">Caerostris bankana</name>
    <dbReference type="NCBI Taxonomy" id="172846"/>
    <lineage>
        <taxon>Eukaryota</taxon>
        <taxon>Metazoa</taxon>
        <taxon>Ecdysozoa</taxon>
        <taxon>Arthropoda</taxon>
        <taxon>Chelicerata</taxon>
        <taxon>Arachnida</taxon>
        <taxon>Araneae</taxon>
        <taxon>Araneomorphae</taxon>
        <taxon>Entelegynae</taxon>
        <taxon>Araneoidea</taxon>
        <taxon>Araneidae</taxon>
        <taxon>Caerostris</taxon>
    </lineage>
</organism>
<sequence length="158" mass="17616">MFHFRFGLLDDSHSIMDAIKIIRSPKADRLLQTQRTEDPSLEAAHALKIAPFPLSETFQAVDGDLRSSRCAEERHAHSCGPLRIPFGTVAPPAATLPAGAAGGCALASSQQPSSVQFRNRWGPNRDRQSKSRTRQTRPNKYLKQRQLLHKSYCPISRI</sequence>
<gene>
    <name evidence="2" type="ORF">CEXT_514781</name>
</gene>
<feature type="region of interest" description="Disordered" evidence="1">
    <location>
        <begin position="111"/>
        <end position="139"/>
    </location>
</feature>
<evidence type="ECO:0000313" key="2">
    <source>
        <dbReference type="EMBL" id="GIY33540.1"/>
    </source>
</evidence>
<dbReference type="AlphaFoldDB" id="A0AAV4SHF1"/>
<protein>
    <submittedName>
        <fullName evidence="2">Uncharacterized protein</fullName>
    </submittedName>
</protein>
<accession>A0AAV4SHF1</accession>
<reference evidence="2 3" key="1">
    <citation type="submission" date="2021-06" db="EMBL/GenBank/DDBJ databases">
        <title>Caerostris extrusa draft genome.</title>
        <authorList>
            <person name="Kono N."/>
            <person name="Arakawa K."/>
        </authorList>
    </citation>
    <scope>NUCLEOTIDE SEQUENCE [LARGE SCALE GENOMIC DNA]</scope>
</reference>
<keyword evidence="3" id="KW-1185">Reference proteome</keyword>
<dbReference type="Proteomes" id="UP001054945">
    <property type="component" value="Unassembled WGS sequence"/>
</dbReference>
<comment type="caution">
    <text evidence="2">The sequence shown here is derived from an EMBL/GenBank/DDBJ whole genome shotgun (WGS) entry which is preliminary data.</text>
</comment>
<name>A0AAV4SHF1_CAEEX</name>
<proteinExistence type="predicted"/>
<dbReference type="EMBL" id="BPLR01009656">
    <property type="protein sequence ID" value="GIY33540.1"/>
    <property type="molecule type" value="Genomic_DNA"/>
</dbReference>
<feature type="compositionally biased region" description="Basic residues" evidence="1">
    <location>
        <begin position="130"/>
        <end position="139"/>
    </location>
</feature>
<evidence type="ECO:0000256" key="1">
    <source>
        <dbReference type="SAM" id="MobiDB-lite"/>
    </source>
</evidence>